<dbReference type="Proteomes" id="UP000321374">
    <property type="component" value="Unassembled WGS sequence"/>
</dbReference>
<keyword evidence="5 6" id="KW-0408">Iron</keyword>
<name>A0A5C7WKV0_METME</name>
<dbReference type="PANTHER" id="PTHR35008:SF8">
    <property type="entry name" value="ALCOHOL DEHYDROGENASE CYTOCHROME C SUBUNIT"/>
    <property type="match status" value="1"/>
</dbReference>
<organism evidence="9 10">
    <name type="scientific">Methylophilus methylotrophus</name>
    <name type="common">Bacterium W3A1</name>
    <dbReference type="NCBI Taxonomy" id="17"/>
    <lineage>
        <taxon>Bacteria</taxon>
        <taxon>Pseudomonadati</taxon>
        <taxon>Pseudomonadota</taxon>
        <taxon>Betaproteobacteria</taxon>
        <taxon>Nitrosomonadales</taxon>
        <taxon>Methylophilaceae</taxon>
        <taxon>Methylophilus</taxon>
    </lineage>
</organism>
<evidence type="ECO:0000259" key="8">
    <source>
        <dbReference type="PROSITE" id="PS51007"/>
    </source>
</evidence>
<dbReference type="InterPro" id="IPR036909">
    <property type="entry name" value="Cyt_c-like_dom_sf"/>
</dbReference>
<comment type="caution">
    <text evidence="9">The sequence shown here is derived from an EMBL/GenBank/DDBJ whole genome shotgun (WGS) entry which is preliminary data.</text>
</comment>
<evidence type="ECO:0000256" key="2">
    <source>
        <dbReference type="ARBA" id="ARBA00022617"/>
    </source>
</evidence>
<feature type="transmembrane region" description="Helical" evidence="7">
    <location>
        <begin position="44"/>
        <end position="61"/>
    </location>
</feature>
<dbReference type="GO" id="GO:0005506">
    <property type="term" value="F:iron ion binding"/>
    <property type="evidence" value="ECO:0007669"/>
    <property type="project" value="InterPro"/>
</dbReference>
<feature type="domain" description="Cytochrome c" evidence="8">
    <location>
        <begin position="91"/>
        <end position="181"/>
    </location>
</feature>
<reference evidence="9 10" key="1">
    <citation type="submission" date="2018-09" db="EMBL/GenBank/DDBJ databases">
        <title>Metagenome Assembled Genomes from an Advanced Water Purification Facility.</title>
        <authorList>
            <person name="Stamps B.W."/>
            <person name="Spear J.R."/>
        </authorList>
    </citation>
    <scope>NUCLEOTIDE SEQUENCE [LARGE SCALE GENOMIC DNA]</scope>
    <source>
        <strain evidence="9">Bin_42_2</strain>
    </source>
</reference>
<evidence type="ECO:0000256" key="6">
    <source>
        <dbReference type="PROSITE-ProRule" id="PRU00433"/>
    </source>
</evidence>
<keyword evidence="3 6" id="KW-0479">Metal-binding</keyword>
<dbReference type="GO" id="GO:0009055">
    <property type="term" value="F:electron transfer activity"/>
    <property type="evidence" value="ECO:0007669"/>
    <property type="project" value="InterPro"/>
</dbReference>
<dbReference type="SUPFAM" id="SSF46626">
    <property type="entry name" value="Cytochrome c"/>
    <property type="match status" value="1"/>
</dbReference>
<keyword evidence="2 6" id="KW-0349">Heme</keyword>
<accession>A0A5C7WKV0</accession>
<evidence type="ECO:0000256" key="4">
    <source>
        <dbReference type="ARBA" id="ARBA00022982"/>
    </source>
</evidence>
<dbReference type="InterPro" id="IPR009056">
    <property type="entry name" value="Cyt_c-like_dom"/>
</dbReference>
<proteinExistence type="predicted"/>
<gene>
    <name evidence="9" type="ORF">E6Q51_02135</name>
</gene>
<evidence type="ECO:0000256" key="7">
    <source>
        <dbReference type="SAM" id="Phobius"/>
    </source>
</evidence>
<sequence length="218" mass="23923">MSDAHLKNSHQQPVQNEISELALHDKEMREIAEPYEAPTTGPKWFYLFMVISLAIGSFYLGRHMGKLDASTHIGFFEKNKPADTSAVTAAQSPASGASLFTSKCASCHQADGKGLPGAFLPLVESEFVVGNPERLISIVLKGLTGPLEVEGQSFNGTMPAWEDQMSDQELVAVINHIRNKLGNNQASEIQLQDVQKVREQTASRTQPWQADELEVAYP</sequence>
<keyword evidence="1" id="KW-0813">Transport</keyword>
<dbReference type="PRINTS" id="PR00605">
    <property type="entry name" value="CYTCHROMECIC"/>
</dbReference>
<keyword evidence="7" id="KW-1133">Transmembrane helix</keyword>
<dbReference type="InterPro" id="IPR051459">
    <property type="entry name" value="Cytochrome_c-type_DH"/>
</dbReference>
<dbReference type="PROSITE" id="PS51007">
    <property type="entry name" value="CYTC"/>
    <property type="match status" value="1"/>
</dbReference>
<keyword evidence="7" id="KW-0472">Membrane</keyword>
<keyword evidence="4" id="KW-0249">Electron transport</keyword>
<evidence type="ECO:0000313" key="9">
    <source>
        <dbReference type="EMBL" id="TXI37946.1"/>
    </source>
</evidence>
<dbReference type="Pfam" id="PF13442">
    <property type="entry name" value="Cytochrome_CBB3"/>
    <property type="match status" value="1"/>
</dbReference>
<evidence type="ECO:0000256" key="1">
    <source>
        <dbReference type="ARBA" id="ARBA00022448"/>
    </source>
</evidence>
<dbReference type="EMBL" id="SSGG01000037">
    <property type="protein sequence ID" value="TXI37946.1"/>
    <property type="molecule type" value="Genomic_DNA"/>
</dbReference>
<dbReference type="STRING" id="1122236.GCA_000378225_00552"/>
<dbReference type="PANTHER" id="PTHR35008">
    <property type="entry name" value="BLL4482 PROTEIN-RELATED"/>
    <property type="match status" value="1"/>
</dbReference>
<evidence type="ECO:0000313" key="10">
    <source>
        <dbReference type="Proteomes" id="UP000321374"/>
    </source>
</evidence>
<dbReference type="GO" id="GO:0020037">
    <property type="term" value="F:heme binding"/>
    <property type="evidence" value="ECO:0007669"/>
    <property type="project" value="InterPro"/>
</dbReference>
<evidence type="ECO:0000256" key="3">
    <source>
        <dbReference type="ARBA" id="ARBA00022723"/>
    </source>
</evidence>
<evidence type="ECO:0000256" key="5">
    <source>
        <dbReference type="ARBA" id="ARBA00023004"/>
    </source>
</evidence>
<keyword evidence="7" id="KW-0812">Transmembrane</keyword>
<dbReference type="AlphaFoldDB" id="A0A5C7WKV0"/>
<dbReference type="InterPro" id="IPR008168">
    <property type="entry name" value="Cyt_C_IC"/>
</dbReference>
<protein>
    <submittedName>
        <fullName evidence="9">Cytochrome c</fullName>
    </submittedName>
</protein>
<dbReference type="Gene3D" id="1.10.760.10">
    <property type="entry name" value="Cytochrome c-like domain"/>
    <property type="match status" value="1"/>
</dbReference>